<dbReference type="GO" id="GO:0005737">
    <property type="term" value="C:cytoplasm"/>
    <property type="evidence" value="ECO:0007669"/>
    <property type="project" value="TreeGrafter"/>
</dbReference>
<comment type="caution">
    <text evidence="3">The sequence shown here is derived from an EMBL/GenBank/DDBJ whole genome shotgun (WGS) entry which is preliminary data.</text>
</comment>
<dbReference type="PANTHER" id="PTHR21610:SF9">
    <property type="entry name" value="VON WILLEBRAND FACTOR A DOMAIN-CONTAINING PROTEIN 8"/>
    <property type="match status" value="1"/>
</dbReference>
<feature type="compositionally biased region" description="Gly residues" evidence="1">
    <location>
        <begin position="1186"/>
        <end position="1200"/>
    </location>
</feature>
<protein>
    <recommendedName>
        <fullName evidence="2">ATPase dynein-related AAA domain-containing protein</fullName>
    </recommendedName>
</protein>
<evidence type="ECO:0000259" key="2">
    <source>
        <dbReference type="Pfam" id="PF07728"/>
    </source>
</evidence>
<dbReference type="InterPro" id="IPR039891">
    <property type="entry name" value="VWA8"/>
</dbReference>
<proteinExistence type="predicted"/>
<feature type="domain" description="ATPase dynein-related AAA" evidence="2">
    <location>
        <begin position="107"/>
        <end position="254"/>
    </location>
</feature>
<feature type="domain" description="ATPase dynein-related AAA" evidence="2">
    <location>
        <begin position="877"/>
        <end position="1015"/>
    </location>
</feature>
<organism evidence="3 4">
    <name type="scientific">Tilletia horrida</name>
    <dbReference type="NCBI Taxonomy" id="155126"/>
    <lineage>
        <taxon>Eukaryota</taxon>
        <taxon>Fungi</taxon>
        <taxon>Dikarya</taxon>
        <taxon>Basidiomycota</taxon>
        <taxon>Ustilaginomycotina</taxon>
        <taxon>Exobasidiomycetes</taxon>
        <taxon>Tilletiales</taxon>
        <taxon>Tilletiaceae</taxon>
        <taxon>Tilletia</taxon>
    </lineage>
</organism>
<evidence type="ECO:0000313" key="4">
    <source>
        <dbReference type="Proteomes" id="UP001176521"/>
    </source>
</evidence>
<sequence>MTKDDSDGSSSAPLASPLRRIAAFTRQLVPAAPAFTRSASSDTSPPQAQEEQLGVLKLGADVRIPVYQPQDYSRLPQQRLLLPLHDPVVEEHLAWLGKKWVLGQDTFLLSSPGPYPRRLALTFAALLQLPYEIVTLHRDIGESELLQSRNLQAGGSLVYLDGPVTRAMKNGSLLILEGIERAERNVLPCLNNILENREVNLADGSQLVPASRITADSSSHNLIPVHKNFRIIATSIPVPPYKGATIDPPFRSRFQGRWVDGNVSIGYALQSDTGVDPPVEQLSTQLAQRWYEWAALLKYHAFESSGGDVLPPTARLPNLPTTAISLLSDLAFRFPPVSALPTGPGANTGAPEAEAAAHEQETGVVKSAKEKDAQVVAQTIAPSTQAFLGSAFPMQYTLNDALRKVHVELLAAVNLQDGLDGELQSQTDPTLGLLGYRASEIARESSHTARITFTQAQTGRSVQVRVPCGPLPLLPISDLESFQTQGSKIVLTPRLQSTLTTMLQLHATGRDICLLPSVLSIAGTTQASKESLAVSQASSSTSTSIALFAAVLGYELEPVYLFKDIGGNEILMRRATTEDGSTTWEPAPLLRGALTGKLIHLAGVDVLGPTLLALGRLHQDREVELWNGGRATLTEASEQKPADALDASLLGPGKLAPIHPSFRVVATASAAKTEWLTEEASTLFAFVRPSPMSEGEERDVIQKRTGIASADLDRLFWFARTYRITSSDPNLNLNKSRRLGTRQLIRIAARLALDPYADLHSLISRNLLVAYLPVTVRNVVLDLLSQSRIFPRGTEGAYQYRPHPFIPAPKIEDNMAVFEDLNEVKVDPVRVPRFDANRIDPDGLELIPNVPNFYSNTAQNLLLQYITQDLQVLREPILCLGPQGSGKNRTVDEALRLVGRPREYIQLHRDTTVASLLQHVHLESGKLTYVDSPLVRAIRTGRVLVVDEADKASAPVVAIFKSLAERGELTLPDGSRVRPQHTPGTDKDIILHPEFRLILLANRPGYPFLGNTLLEVLGEGFSAYAVNNPDHESEVRLLKQAAPNVPEKLIVALDLAFNELREAFDAGTVTYPYSLRELLHIVRHLQKFPDDDVGSVLLNTLSFDLHRPEAMRVVLTTLKKYGIPIDGLSLVSIQEQADEARRKGAAQGGKKKEVRQVEFEPKGSTDLNAPKEGQATDGKAHVGGNTWRGGTGGRDTGGLGGRGGYERYFVEGHDVHTVSKELKEQVPEHIRKQAREMAREALSKKLADEGMTSAEGVLYHNWKMEMAAQIQQLTSMLENLQAQAKERAWITRQQEGELDEKRLTDGLTGERTIFRRRQEAPPELGAAQTKPKRIRFVLEWEVLDLSASMYTLQYDGRLDREVKTCLMVLEAFARADPARFKWDIIGHSGDSPSIPLVKSDKLPKTDGERNKVLRDIVAYTQYCDSGDTSLQAIRQSVQEVAKDEADDYFVCALSDANLGRYGIGAASLGAALRTNPRVKTAIIFLDKGQESQILARQLPGKAFAASDLSKVPQILQDILQSVLDDNA</sequence>
<reference evidence="3" key="1">
    <citation type="journal article" date="2023" name="PhytoFront">
        <title>Draft Genome Resources of Seven Strains of Tilletia horrida, Causal Agent of Kernel Smut of Rice.</title>
        <authorList>
            <person name="Khanal S."/>
            <person name="Antony Babu S."/>
            <person name="Zhou X.G."/>
        </authorList>
    </citation>
    <scope>NUCLEOTIDE SEQUENCE</scope>
    <source>
        <strain evidence="3">TX3</strain>
    </source>
</reference>
<dbReference type="Proteomes" id="UP001176521">
    <property type="component" value="Unassembled WGS sequence"/>
</dbReference>
<dbReference type="SUPFAM" id="SSF52540">
    <property type="entry name" value="P-loop containing nucleoside triphosphate hydrolases"/>
    <property type="match status" value="2"/>
</dbReference>
<gene>
    <name evidence="3" type="ORF">OC842_006234</name>
</gene>
<feature type="compositionally biased region" description="Basic and acidic residues" evidence="1">
    <location>
        <begin position="1150"/>
        <end position="1163"/>
    </location>
</feature>
<dbReference type="PANTHER" id="PTHR21610">
    <property type="entry name" value="VON WILLEBRAND FACTOR A DOMAIN-CONTAINING PROTEIN 8"/>
    <property type="match status" value="1"/>
</dbReference>
<dbReference type="InterPro" id="IPR011704">
    <property type="entry name" value="ATPase_dyneun-rel_AAA"/>
</dbReference>
<dbReference type="Gene3D" id="3.40.50.300">
    <property type="entry name" value="P-loop containing nucleotide triphosphate hydrolases"/>
    <property type="match status" value="2"/>
</dbReference>
<dbReference type="InterPro" id="IPR027417">
    <property type="entry name" value="P-loop_NTPase"/>
</dbReference>
<name>A0AAN6JHS2_9BASI</name>
<dbReference type="Pfam" id="PF07728">
    <property type="entry name" value="AAA_5"/>
    <property type="match status" value="2"/>
</dbReference>
<dbReference type="EMBL" id="JAPDMQ010000532">
    <property type="protein sequence ID" value="KAK0523181.1"/>
    <property type="molecule type" value="Genomic_DNA"/>
</dbReference>
<feature type="compositionally biased region" description="Low complexity" evidence="1">
    <location>
        <begin position="342"/>
        <end position="354"/>
    </location>
</feature>
<dbReference type="GO" id="GO:0016887">
    <property type="term" value="F:ATP hydrolysis activity"/>
    <property type="evidence" value="ECO:0007669"/>
    <property type="project" value="InterPro"/>
</dbReference>
<feature type="region of interest" description="Disordered" evidence="1">
    <location>
        <begin position="1141"/>
        <end position="1200"/>
    </location>
</feature>
<dbReference type="GO" id="GO:0005524">
    <property type="term" value="F:ATP binding"/>
    <property type="evidence" value="ECO:0007669"/>
    <property type="project" value="InterPro"/>
</dbReference>
<feature type="region of interest" description="Disordered" evidence="1">
    <location>
        <begin position="342"/>
        <end position="362"/>
    </location>
</feature>
<keyword evidence="4" id="KW-1185">Reference proteome</keyword>
<evidence type="ECO:0000256" key="1">
    <source>
        <dbReference type="SAM" id="MobiDB-lite"/>
    </source>
</evidence>
<evidence type="ECO:0000313" key="3">
    <source>
        <dbReference type="EMBL" id="KAK0523181.1"/>
    </source>
</evidence>
<accession>A0AAN6JHS2</accession>